<gene>
    <name evidence="1" type="ORF">SAMN05443999_11815</name>
</gene>
<proteinExistence type="predicted"/>
<keyword evidence="2" id="KW-1185">Reference proteome</keyword>
<name>A0A1H7X0T8_9RHOB</name>
<accession>A0A1H7X0T8</accession>
<evidence type="ECO:0000313" key="2">
    <source>
        <dbReference type="Proteomes" id="UP000199582"/>
    </source>
</evidence>
<dbReference type="EMBL" id="FOAG01000018">
    <property type="protein sequence ID" value="SEM27516.1"/>
    <property type="molecule type" value="Genomic_DNA"/>
</dbReference>
<dbReference type="Proteomes" id="UP000199582">
    <property type="component" value="Unassembled WGS sequence"/>
</dbReference>
<organism evidence="1 2">
    <name type="scientific">Roseovarius azorensis</name>
    <dbReference type="NCBI Taxonomy" id="1287727"/>
    <lineage>
        <taxon>Bacteria</taxon>
        <taxon>Pseudomonadati</taxon>
        <taxon>Pseudomonadota</taxon>
        <taxon>Alphaproteobacteria</taxon>
        <taxon>Rhodobacterales</taxon>
        <taxon>Roseobacteraceae</taxon>
        <taxon>Roseovarius</taxon>
    </lineage>
</organism>
<dbReference type="AlphaFoldDB" id="A0A1H7X0T8"/>
<dbReference type="RefSeq" id="WP_139274592.1">
    <property type="nucleotide sequence ID" value="NZ_FOAG01000018.1"/>
</dbReference>
<sequence length="87" mass="9754">MSIVEVRDHALWAKHIHGNEQLKNKILGLSQGKIIELVVDGWRGTWVKMDDGTDGRPTPGLKAVGTARQKWHEMNEQRGSIVSIQEA</sequence>
<dbReference type="STRING" id="1287727.SAMN05443999_11815"/>
<protein>
    <submittedName>
        <fullName evidence="1">Uncharacterized protein</fullName>
    </submittedName>
</protein>
<reference evidence="1 2" key="1">
    <citation type="submission" date="2016-10" db="EMBL/GenBank/DDBJ databases">
        <authorList>
            <person name="de Groot N.N."/>
        </authorList>
    </citation>
    <scope>NUCLEOTIDE SEQUENCE [LARGE SCALE GENOMIC DNA]</scope>
    <source>
        <strain evidence="1 2">DSM 100674</strain>
    </source>
</reference>
<dbReference type="OrthoDB" id="8369756at2"/>
<evidence type="ECO:0000313" key="1">
    <source>
        <dbReference type="EMBL" id="SEM27516.1"/>
    </source>
</evidence>